<keyword evidence="2" id="KW-1185">Reference proteome</keyword>
<reference evidence="1 2" key="1">
    <citation type="journal article" date="2023" name="Insect Mol. Biol.">
        <title>Genome sequencing provides insights into the evolution of gene families encoding plant cell wall-degrading enzymes in longhorned beetles.</title>
        <authorList>
            <person name="Shin N.R."/>
            <person name="Okamura Y."/>
            <person name="Kirsch R."/>
            <person name="Pauchet Y."/>
        </authorList>
    </citation>
    <scope>NUCLEOTIDE SEQUENCE [LARGE SCALE GENOMIC DNA]</scope>
    <source>
        <strain evidence="1">EAD_L_NR</strain>
    </source>
</reference>
<gene>
    <name evidence="1" type="ORF">NQ315_002517</name>
</gene>
<dbReference type="EMBL" id="JANEYG010000060">
    <property type="protein sequence ID" value="KAJ8914993.1"/>
    <property type="molecule type" value="Genomic_DNA"/>
</dbReference>
<proteinExistence type="predicted"/>
<sequence length="77" mass="8880">MNYTSKYDERNANTEELYIHNYTLRNISSKEDTLFRTSSHYWGVIITVIGTVLLDFNADACQSPSRAYLLDITTPVK</sequence>
<protein>
    <submittedName>
        <fullName evidence="1">Uncharacterized protein</fullName>
    </submittedName>
</protein>
<organism evidence="1 2">
    <name type="scientific">Exocentrus adspersus</name>
    <dbReference type="NCBI Taxonomy" id="1586481"/>
    <lineage>
        <taxon>Eukaryota</taxon>
        <taxon>Metazoa</taxon>
        <taxon>Ecdysozoa</taxon>
        <taxon>Arthropoda</taxon>
        <taxon>Hexapoda</taxon>
        <taxon>Insecta</taxon>
        <taxon>Pterygota</taxon>
        <taxon>Neoptera</taxon>
        <taxon>Endopterygota</taxon>
        <taxon>Coleoptera</taxon>
        <taxon>Polyphaga</taxon>
        <taxon>Cucujiformia</taxon>
        <taxon>Chrysomeloidea</taxon>
        <taxon>Cerambycidae</taxon>
        <taxon>Lamiinae</taxon>
        <taxon>Acanthocinini</taxon>
        <taxon>Exocentrus</taxon>
    </lineage>
</organism>
<accession>A0AAV8VL98</accession>
<dbReference type="Proteomes" id="UP001159042">
    <property type="component" value="Unassembled WGS sequence"/>
</dbReference>
<comment type="caution">
    <text evidence="1">The sequence shown here is derived from an EMBL/GenBank/DDBJ whole genome shotgun (WGS) entry which is preliminary data.</text>
</comment>
<dbReference type="AlphaFoldDB" id="A0AAV8VL98"/>
<evidence type="ECO:0000313" key="1">
    <source>
        <dbReference type="EMBL" id="KAJ8914993.1"/>
    </source>
</evidence>
<evidence type="ECO:0000313" key="2">
    <source>
        <dbReference type="Proteomes" id="UP001159042"/>
    </source>
</evidence>
<name>A0AAV8VL98_9CUCU</name>